<protein>
    <submittedName>
        <fullName evidence="1">Uncharacterized protein</fullName>
    </submittedName>
</protein>
<comment type="caution">
    <text evidence="1">The sequence shown here is derived from an EMBL/GenBank/DDBJ whole genome shotgun (WGS) entry which is preliminary data.</text>
</comment>
<proteinExistence type="predicted"/>
<accession>A0A4Y2WNP7</accession>
<dbReference type="EMBL" id="BGPR01063014">
    <property type="protein sequence ID" value="GBO38338.1"/>
    <property type="molecule type" value="Genomic_DNA"/>
</dbReference>
<dbReference type="AlphaFoldDB" id="A0A4Y2WNP7"/>
<keyword evidence="2" id="KW-1185">Reference proteome</keyword>
<dbReference type="Proteomes" id="UP000499080">
    <property type="component" value="Unassembled WGS sequence"/>
</dbReference>
<dbReference type="OrthoDB" id="7699940at2759"/>
<reference evidence="1 2" key="1">
    <citation type="journal article" date="2019" name="Sci. Rep.">
        <title>Orb-weaving spider Araneus ventricosus genome elucidates the spidroin gene catalogue.</title>
        <authorList>
            <person name="Kono N."/>
            <person name="Nakamura H."/>
            <person name="Ohtoshi R."/>
            <person name="Moran D.A.P."/>
            <person name="Shinohara A."/>
            <person name="Yoshida Y."/>
            <person name="Fujiwara M."/>
            <person name="Mori M."/>
            <person name="Tomita M."/>
            <person name="Arakawa K."/>
        </authorList>
    </citation>
    <scope>NUCLEOTIDE SEQUENCE [LARGE SCALE GENOMIC DNA]</scope>
</reference>
<gene>
    <name evidence="1" type="ORF">AVEN_27084_1</name>
</gene>
<organism evidence="1 2">
    <name type="scientific">Araneus ventricosus</name>
    <name type="common">Orbweaver spider</name>
    <name type="synonym">Epeira ventricosa</name>
    <dbReference type="NCBI Taxonomy" id="182803"/>
    <lineage>
        <taxon>Eukaryota</taxon>
        <taxon>Metazoa</taxon>
        <taxon>Ecdysozoa</taxon>
        <taxon>Arthropoda</taxon>
        <taxon>Chelicerata</taxon>
        <taxon>Arachnida</taxon>
        <taxon>Araneae</taxon>
        <taxon>Araneomorphae</taxon>
        <taxon>Entelegynae</taxon>
        <taxon>Araneoidea</taxon>
        <taxon>Araneidae</taxon>
        <taxon>Araneus</taxon>
    </lineage>
</organism>
<name>A0A4Y2WNP7_ARAVE</name>
<sequence length="115" mass="12493">MGMELSCDGGGVQCFTPASAVQTTSCILLKIIPTANIVAKFGFIPIVIHDWPKNHVLNRLVMEGVLSLKLRPMDAGTIYHWIWMVGPKSAEEPHTGCSGFMEISAGKRGYEMSAV</sequence>
<evidence type="ECO:0000313" key="2">
    <source>
        <dbReference type="Proteomes" id="UP000499080"/>
    </source>
</evidence>
<evidence type="ECO:0000313" key="1">
    <source>
        <dbReference type="EMBL" id="GBO38338.1"/>
    </source>
</evidence>